<dbReference type="Proteomes" id="UP001165395">
    <property type="component" value="Unassembled WGS sequence"/>
</dbReference>
<proteinExistence type="predicted"/>
<evidence type="ECO:0000256" key="1">
    <source>
        <dbReference type="SAM" id="SignalP"/>
    </source>
</evidence>
<gene>
    <name evidence="2" type="ORF">LIN78_12525</name>
</gene>
<dbReference type="InterPro" id="IPR022061">
    <property type="entry name" value="DUF3617"/>
</dbReference>
<sequence>MKLTLRLIALILLSPMMVSAKDIVLKAGSWHLQNISTHPLIGRKEKTKDRCFDEALVSNLAADPNRLLGDQKQQCETTQFTRKGNYLSWQVKCDEKLTLSGNVEVWLDSATSFHGKGTMKSDGIWPPGELKSEFSGVWADNCAASAQ</sequence>
<name>A0ABS8D866_9NEIS</name>
<protein>
    <submittedName>
        <fullName evidence="2">DUF3617 domain-containing protein</fullName>
    </submittedName>
</protein>
<evidence type="ECO:0000313" key="2">
    <source>
        <dbReference type="EMBL" id="MCB6184371.1"/>
    </source>
</evidence>
<reference evidence="2" key="1">
    <citation type="submission" date="2021-10" db="EMBL/GenBank/DDBJ databases">
        <title>The complete genome sequence of Leeia sp. TBRC 13508.</title>
        <authorList>
            <person name="Charoenyingcharoen P."/>
            <person name="Yukphan P."/>
        </authorList>
    </citation>
    <scope>NUCLEOTIDE SEQUENCE</scope>
    <source>
        <strain evidence="2">TBRC 13508</strain>
    </source>
</reference>
<keyword evidence="1" id="KW-0732">Signal</keyword>
<comment type="caution">
    <text evidence="2">The sequence shown here is derived from an EMBL/GenBank/DDBJ whole genome shotgun (WGS) entry which is preliminary data.</text>
</comment>
<feature type="chain" id="PRO_5046545135" evidence="1">
    <location>
        <begin position="21"/>
        <end position="147"/>
    </location>
</feature>
<keyword evidence="3" id="KW-1185">Reference proteome</keyword>
<dbReference type="RefSeq" id="WP_227181180.1">
    <property type="nucleotide sequence ID" value="NZ_JAJBZT010000006.1"/>
</dbReference>
<accession>A0ABS8D866</accession>
<dbReference type="Pfam" id="PF12276">
    <property type="entry name" value="DUF3617"/>
    <property type="match status" value="1"/>
</dbReference>
<dbReference type="EMBL" id="JAJBZT010000006">
    <property type="protein sequence ID" value="MCB6184371.1"/>
    <property type="molecule type" value="Genomic_DNA"/>
</dbReference>
<feature type="signal peptide" evidence="1">
    <location>
        <begin position="1"/>
        <end position="20"/>
    </location>
</feature>
<evidence type="ECO:0000313" key="3">
    <source>
        <dbReference type="Proteomes" id="UP001165395"/>
    </source>
</evidence>
<organism evidence="2 3">
    <name type="scientific">Leeia speluncae</name>
    <dbReference type="NCBI Taxonomy" id="2884804"/>
    <lineage>
        <taxon>Bacteria</taxon>
        <taxon>Pseudomonadati</taxon>
        <taxon>Pseudomonadota</taxon>
        <taxon>Betaproteobacteria</taxon>
        <taxon>Neisseriales</taxon>
        <taxon>Leeiaceae</taxon>
        <taxon>Leeia</taxon>
    </lineage>
</organism>